<protein>
    <recommendedName>
        <fullName evidence="7">THAP-type domain-containing protein</fullName>
    </recommendedName>
</protein>
<name>V5HJR6_IXORI</name>
<dbReference type="PROSITE" id="PS50950">
    <property type="entry name" value="ZF_THAP"/>
    <property type="match status" value="1"/>
</dbReference>
<dbReference type="AlphaFoldDB" id="V5HJR6"/>
<dbReference type="Pfam" id="PF05485">
    <property type="entry name" value="THAP"/>
    <property type="match status" value="1"/>
</dbReference>
<dbReference type="SUPFAM" id="SSF57716">
    <property type="entry name" value="Glucocorticoid receptor-like (DNA-binding domain)"/>
    <property type="match status" value="1"/>
</dbReference>
<accession>V5HJR6</accession>
<keyword evidence="4 5" id="KW-0238">DNA-binding</keyword>
<evidence type="ECO:0000256" key="2">
    <source>
        <dbReference type="ARBA" id="ARBA00022771"/>
    </source>
</evidence>
<feature type="compositionally biased region" description="Low complexity" evidence="6">
    <location>
        <begin position="80"/>
        <end position="93"/>
    </location>
</feature>
<evidence type="ECO:0000256" key="4">
    <source>
        <dbReference type="ARBA" id="ARBA00023125"/>
    </source>
</evidence>
<dbReference type="GO" id="GO:0003677">
    <property type="term" value="F:DNA binding"/>
    <property type="evidence" value="ECO:0007669"/>
    <property type="project" value="UniProtKB-UniRule"/>
</dbReference>
<dbReference type="GO" id="GO:0008270">
    <property type="term" value="F:zinc ion binding"/>
    <property type="evidence" value="ECO:0007669"/>
    <property type="project" value="UniProtKB-KW"/>
</dbReference>
<keyword evidence="2 5" id="KW-0863">Zinc-finger</keyword>
<feature type="non-terminal residue" evidence="8">
    <location>
        <position position="1"/>
    </location>
</feature>
<proteinExistence type="evidence at transcript level"/>
<evidence type="ECO:0000313" key="8">
    <source>
        <dbReference type="EMBL" id="JAB75522.1"/>
    </source>
</evidence>
<feature type="domain" description="THAP-type" evidence="7">
    <location>
        <begin position="1"/>
        <end position="65"/>
    </location>
</feature>
<evidence type="ECO:0000256" key="1">
    <source>
        <dbReference type="ARBA" id="ARBA00022723"/>
    </source>
</evidence>
<evidence type="ECO:0000256" key="6">
    <source>
        <dbReference type="SAM" id="MobiDB-lite"/>
    </source>
</evidence>
<dbReference type="EMBL" id="GANP01008946">
    <property type="protein sequence ID" value="JAB75522.1"/>
    <property type="molecule type" value="mRNA"/>
</dbReference>
<evidence type="ECO:0000256" key="3">
    <source>
        <dbReference type="ARBA" id="ARBA00022833"/>
    </source>
</evidence>
<keyword evidence="3" id="KW-0862">Zinc</keyword>
<evidence type="ECO:0000256" key="5">
    <source>
        <dbReference type="PROSITE-ProRule" id="PRU00309"/>
    </source>
</evidence>
<sequence length="133" mass="14743">FFRFPCSKLYPARRAAWIRAVNRVDKSDPSKSWKPGRLSRLCSAHFITGKPASEKAHPDYVPTLFSHSRPRPSALDRFQRSSTRSSTQEAATSGEPSQRSSCPSVSEINESAESTDTASSCRDGEGISINLFY</sequence>
<reference evidence="8" key="1">
    <citation type="journal article" date="2015" name="Sci. Rep.">
        <title>Tissue- and time-dependent transcription in Ixodes ricinus salivary glands and midguts when blood feeding on the vertebrate host.</title>
        <authorList>
            <person name="Kotsyfakis M."/>
            <person name="Schwarz A."/>
            <person name="Erhart J."/>
            <person name="Ribeiro J.M."/>
        </authorList>
    </citation>
    <scope>NUCLEOTIDE SEQUENCE</scope>
    <source>
        <tissue evidence="8">Salivary gland and midgut</tissue>
    </source>
</reference>
<keyword evidence="1" id="KW-0479">Metal-binding</keyword>
<evidence type="ECO:0000259" key="7">
    <source>
        <dbReference type="PROSITE" id="PS50950"/>
    </source>
</evidence>
<organism evidence="8">
    <name type="scientific">Ixodes ricinus</name>
    <name type="common">Common tick</name>
    <name type="synonym">Acarus ricinus</name>
    <dbReference type="NCBI Taxonomy" id="34613"/>
    <lineage>
        <taxon>Eukaryota</taxon>
        <taxon>Metazoa</taxon>
        <taxon>Ecdysozoa</taxon>
        <taxon>Arthropoda</taxon>
        <taxon>Chelicerata</taxon>
        <taxon>Arachnida</taxon>
        <taxon>Acari</taxon>
        <taxon>Parasitiformes</taxon>
        <taxon>Ixodida</taxon>
        <taxon>Ixodoidea</taxon>
        <taxon>Ixodidae</taxon>
        <taxon>Ixodinae</taxon>
        <taxon>Ixodes</taxon>
    </lineage>
</organism>
<feature type="region of interest" description="Disordered" evidence="6">
    <location>
        <begin position="52"/>
        <end position="125"/>
    </location>
</feature>
<feature type="compositionally biased region" description="Polar residues" evidence="6">
    <location>
        <begin position="94"/>
        <end position="120"/>
    </location>
</feature>
<dbReference type="InterPro" id="IPR006612">
    <property type="entry name" value="THAP_Znf"/>
</dbReference>